<dbReference type="SUPFAM" id="SSF49562">
    <property type="entry name" value="C2 domain (Calcium/lipid-binding domain, CaLB)"/>
    <property type="match status" value="1"/>
</dbReference>
<dbReference type="Proteomes" id="UP000593567">
    <property type="component" value="Unassembled WGS sequence"/>
</dbReference>
<dbReference type="Gene3D" id="2.60.40.150">
    <property type="entry name" value="C2 domain"/>
    <property type="match status" value="1"/>
</dbReference>
<reference evidence="1" key="1">
    <citation type="submission" date="2020-06" db="EMBL/GenBank/DDBJ databases">
        <title>Draft genome of Bugula neritina, a colonial animal packing powerful symbionts and potential medicines.</title>
        <authorList>
            <person name="Rayko M."/>
        </authorList>
    </citation>
    <scope>NUCLEOTIDE SEQUENCE [LARGE SCALE GENOMIC DNA]</scope>
    <source>
        <strain evidence="1">Kwan_BN1</strain>
    </source>
</reference>
<accession>A0A7J7KJV9</accession>
<sequence length="230" mass="26177">MRCVIRSNTDGRQIETIDSTTNSGCLNIDKKICVPIGTVLEVILLDSSCQDICLAHGTTKLHIDSDDYKEECKEVPHEQAKILSRQLKEKAIGASLMVTLEYDTQKLEFLLTINKLEISNINRFYDNHVYVKATMYHKYKKMKSLKSSQVLPRKTCLTYSFNKQLVFDLGSAKLDELILVVNLMERSLLRQDVLIGREIFGPYLESYEGTDTIWGRVSSVGGPINYICQI</sequence>
<protein>
    <recommendedName>
        <fullName evidence="3">C2 domain-containing protein</fullName>
    </recommendedName>
</protein>
<dbReference type="EMBL" id="VXIV02000394">
    <property type="protein sequence ID" value="KAF6038575.1"/>
    <property type="molecule type" value="Genomic_DNA"/>
</dbReference>
<evidence type="ECO:0000313" key="1">
    <source>
        <dbReference type="EMBL" id="KAF6038575.1"/>
    </source>
</evidence>
<dbReference type="AlphaFoldDB" id="A0A7J7KJV9"/>
<organism evidence="1 2">
    <name type="scientific">Bugula neritina</name>
    <name type="common">Brown bryozoan</name>
    <name type="synonym">Sertularia neritina</name>
    <dbReference type="NCBI Taxonomy" id="10212"/>
    <lineage>
        <taxon>Eukaryota</taxon>
        <taxon>Metazoa</taxon>
        <taxon>Spiralia</taxon>
        <taxon>Lophotrochozoa</taxon>
        <taxon>Bryozoa</taxon>
        <taxon>Gymnolaemata</taxon>
        <taxon>Cheilostomatida</taxon>
        <taxon>Flustrina</taxon>
        <taxon>Buguloidea</taxon>
        <taxon>Bugulidae</taxon>
        <taxon>Bugula</taxon>
    </lineage>
</organism>
<keyword evidence="2" id="KW-1185">Reference proteome</keyword>
<comment type="caution">
    <text evidence="1">The sequence shown here is derived from an EMBL/GenBank/DDBJ whole genome shotgun (WGS) entry which is preliminary data.</text>
</comment>
<proteinExistence type="predicted"/>
<evidence type="ECO:0008006" key="3">
    <source>
        <dbReference type="Google" id="ProtNLM"/>
    </source>
</evidence>
<name>A0A7J7KJV9_BUGNE</name>
<dbReference type="InterPro" id="IPR035892">
    <property type="entry name" value="C2_domain_sf"/>
</dbReference>
<evidence type="ECO:0000313" key="2">
    <source>
        <dbReference type="Proteomes" id="UP000593567"/>
    </source>
</evidence>
<gene>
    <name evidence="1" type="ORF">EB796_003106</name>
</gene>